<dbReference type="InterPro" id="IPR013785">
    <property type="entry name" value="Aldolase_TIM"/>
</dbReference>
<dbReference type="GO" id="GO:0009073">
    <property type="term" value="P:aromatic amino acid family biosynthetic process"/>
    <property type="evidence" value="ECO:0007669"/>
    <property type="project" value="InterPro"/>
</dbReference>
<dbReference type="Proteomes" id="UP000285023">
    <property type="component" value="Unassembled WGS sequence"/>
</dbReference>
<protein>
    <recommendedName>
        <fullName evidence="4">Phospho-2-dehydro-3-deoxyheptonate aldolase</fullName>
        <ecNumber evidence="4">2.5.1.54</ecNumber>
    </recommendedName>
</protein>
<dbReference type="AlphaFoldDB" id="A0A418PY23"/>
<dbReference type="GO" id="GO:0003849">
    <property type="term" value="F:3-deoxy-7-phosphoheptulonate synthase activity"/>
    <property type="evidence" value="ECO:0007669"/>
    <property type="project" value="UniProtKB-EC"/>
</dbReference>
<dbReference type="EC" id="2.5.1.54" evidence="4"/>
<evidence type="ECO:0000256" key="3">
    <source>
        <dbReference type="PIRSR" id="PIRSR602480-1"/>
    </source>
</evidence>
<comment type="caution">
    <text evidence="5">The sequence shown here is derived from an EMBL/GenBank/DDBJ whole genome shotgun (WGS) entry which is preliminary data.</text>
</comment>
<evidence type="ECO:0000256" key="4">
    <source>
        <dbReference type="RuleBase" id="RU363071"/>
    </source>
</evidence>
<evidence type="ECO:0000313" key="6">
    <source>
        <dbReference type="Proteomes" id="UP000285023"/>
    </source>
</evidence>
<name>A0A418PY23_9SPHN</name>
<gene>
    <name evidence="5" type="ORF">D3M59_11560</name>
</gene>
<keyword evidence="3" id="KW-0464">Manganese</keyword>
<evidence type="ECO:0000313" key="5">
    <source>
        <dbReference type="EMBL" id="RIX26821.1"/>
    </source>
</evidence>
<proteinExistence type="inferred from homology"/>
<comment type="similarity">
    <text evidence="1 4">Belongs to the class-II DAHP synthase family.</text>
</comment>
<dbReference type="EMBL" id="QXTF01000005">
    <property type="protein sequence ID" value="RIX26821.1"/>
    <property type="molecule type" value="Genomic_DNA"/>
</dbReference>
<evidence type="ECO:0000256" key="1">
    <source>
        <dbReference type="ARBA" id="ARBA00008911"/>
    </source>
</evidence>
<dbReference type="PANTHER" id="PTHR21337">
    <property type="entry name" value="PHOSPHO-2-DEHYDRO-3-DEOXYHEPTONATE ALDOLASE 1, 2"/>
    <property type="match status" value="1"/>
</dbReference>
<feature type="binding site" evidence="3">
    <location>
        <position position="377"/>
    </location>
    <ligand>
        <name>Mn(2+)</name>
        <dbReference type="ChEBI" id="CHEBI:29035"/>
    </ligand>
</feature>
<evidence type="ECO:0000256" key="2">
    <source>
        <dbReference type="ARBA" id="ARBA00022679"/>
    </source>
</evidence>
<dbReference type="Pfam" id="PF01474">
    <property type="entry name" value="DAHP_synth_2"/>
    <property type="match status" value="2"/>
</dbReference>
<dbReference type="RefSeq" id="WP_119533838.1">
    <property type="nucleotide sequence ID" value="NZ_QXTF01000005.1"/>
</dbReference>
<accession>A0A418PY23</accession>
<organism evidence="5 6">
    <name type="scientific">Sphingomonas edaphi</name>
    <dbReference type="NCBI Taxonomy" id="2315689"/>
    <lineage>
        <taxon>Bacteria</taxon>
        <taxon>Pseudomonadati</taxon>
        <taxon>Pseudomonadota</taxon>
        <taxon>Alphaproteobacteria</taxon>
        <taxon>Sphingomonadales</taxon>
        <taxon>Sphingomonadaceae</taxon>
        <taxon>Sphingomonas</taxon>
    </lineage>
</organism>
<keyword evidence="3" id="KW-0104">Cadmium</keyword>
<dbReference type="PANTHER" id="PTHR21337:SF0">
    <property type="entry name" value="PHOSPHO-2-DEHYDRO-3-DEOXYHEPTONATE ALDOLASE"/>
    <property type="match status" value="1"/>
</dbReference>
<feature type="binding site" evidence="3">
    <location>
        <position position="75"/>
    </location>
    <ligand>
        <name>Mn(2+)</name>
        <dbReference type="ChEBI" id="CHEBI:29035"/>
    </ligand>
</feature>
<reference evidence="5 6" key="1">
    <citation type="submission" date="2018-09" db="EMBL/GenBank/DDBJ databases">
        <title>Sphingomonas sp. DAC4.</title>
        <authorList>
            <person name="Seo T."/>
        </authorList>
    </citation>
    <scope>NUCLEOTIDE SEQUENCE [LARGE SCALE GENOMIC DNA]</scope>
    <source>
        <strain evidence="5 6">DAC4</strain>
    </source>
</reference>
<feature type="binding site" evidence="3">
    <location>
        <position position="274"/>
    </location>
    <ligand>
        <name>phosphoenolpyruvate</name>
        <dbReference type="ChEBI" id="CHEBI:58702"/>
    </ligand>
</feature>
<feature type="binding site" evidence="3">
    <location>
        <position position="114"/>
    </location>
    <ligand>
        <name>phosphoenolpyruvate</name>
        <dbReference type="ChEBI" id="CHEBI:58702"/>
    </ligand>
</feature>
<dbReference type="InterPro" id="IPR002480">
    <property type="entry name" value="DAHP_synth_2"/>
</dbReference>
<dbReference type="OrthoDB" id="9766852at2"/>
<keyword evidence="6" id="KW-1185">Reference proteome</keyword>
<keyword evidence="3" id="KW-0170">Cobalt</keyword>
<comment type="catalytic activity">
    <reaction evidence="4">
        <text>D-erythrose 4-phosphate + phosphoenolpyruvate + H2O = 7-phospho-2-dehydro-3-deoxy-D-arabino-heptonate + phosphate</text>
        <dbReference type="Rhea" id="RHEA:14717"/>
        <dbReference type="ChEBI" id="CHEBI:15377"/>
        <dbReference type="ChEBI" id="CHEBI:16897"/>
        <dbReference type="ChEBI" id="CHEBI:43474"/>
        <dbReference type="ChEBI" id="CHEBI:58394"/>
        <dbReference type="ChEBI" id="CHEBI:58702"/>
        <dbReference type="EC" id="2.5.1.54"/>
    </reaction>
</comment>
<feature type="binding site" evidence="3">
    <location>
        <position position="243"/>
    </location>
    <ligand>
        <name>phosphoenolpyruvate</name>
        <dbReference type="ChEBI" id="CHEBI:58702"/>
    </ligand>
</feature>
<comment type="cofactor">
    <cofactor evidence="3">
        <name>Mn(2+)</name>
        <dbReference type="ChEBI" id="CHEBI:29035"/>
    </cofactor>
    <cofactor evidence="3">
        <name>Co(2+)</name>
        <dbReference type="ChEBI" id="CHEBI:48828"/>
    </cofactor>
    <cofactor evidence="3">
        <name>Cd(2+)</name>
        <dbReference type="ChEBI" id="CHEBI:48775"/>
    </cofactor>
    <text evidence="3">Binds 1 divalent cation per subunit. The enzyme is active with manganese, cobalt or cadmium ions.</text>
</comment>
<feature type="binding site" evidence="3">
    <location>
        <position position="306"/>
    </location>
    <ligand>
        <name>phosphoenolpyruvate</name>
        <dbReference type="ChEBI" id="CHEBI:58702"/>
    </ligand>
</feature>
<dbReference type="Gene3D" id="3.20.20.70">
    <property type="entry name" value="Aldolase class I"/>
    <property type="match status" value="1"/>
</dbReference>
<dbReference type="SUPFAM" id="SSF51569">
    <property type="entry name" value="Aldolase"/>
    <property type="match status" value="1"/>
</dbReference>
<feature type="binding site" evidence="3">
    <location>
        <position position="347"/>
    </location>
    <ligand>
        <name>Mn(2+)</name>
        <dbReference type="ChEBI" id="CHEBI:29035"/>
    </ligand>
</feature>
<sequence>MSATLVSNDGWFPASWRTRPVRQMPPYADEFVVRSVEARLSGAAPVVSSEDCGRLRDRMAGLAGGSGFLLQGGDCAESFDDPVAEQVAGITGLFDAMAEVLSPAIGGPLIEVARIAGQFAKPRSASTEEHDGVVLPAYRGDIVNGITFDATARRADPGRMIRAHMQSVGTAASLAAMRDAASPIYTSHEALLLPYEEALTRRDPSGRWWATSGHMLWLGDRTRQVDGAHVEHLRGIENVVGVKCGPDLGGDELVRLVDRLDPRNRPGKLVMIGRFGARQIADALPPLLRALQREGRSVVWTIDPMHGNTSISGKRKVRRLPDILAEIDAFFAITRAECIHGAGIHLEMSALDVTECIGGRGPASIDELEKNWLTACDPRLNARQAVDLAAHVAELLA</sequence>
<keyword evidence="2 4" id="KW-0808">Transferase</keyword>